<protein>
    <submittedName>
        <fullName evidence="2">Uncharacterized protein</fullName>
    </submittedName>
</protein>
<name>B4MM73_DROWI</name>
<evidence type="ECO:0000313" key="3">
    <source>
        <dbReference type="Proteomes" id="UP000007798"/>
    </source>
</evidence>
<evidence type="ECO:0000256" key="1">
    <source>
        <dbReference type="SAM" id="SignalP"/>
    </source>
</evidence>
<dbReference type="Proteomes" id="UP000007798">
    <property type="component" value="Unassembled WGS sequence"/>
</dbReference>
<dbReference type="OMA" id="AVCMCAR"/>
<dbReference type="InParanoid" id="B4MM73"/>
<keyword evidence="1" id="KW-0732">Signal</keyword>
<dbReference type="FunCoup" id="B4MM73">
    <property type="interactions" value="17"/>
</dbReference>
<dbReference type="EMBL" id="CH963847">
    <property type="protein sequence ID" value="EDW73218.1"/>
    <property type="molecule type" value="Genomic_DNA"/>
</dbReference>
<keyword evidence="3" id="KW-1185">Reference proteome</keyword>
<reference evidence="2 3" key="1">
    <citation type="journal article" date="2007" name="Nature">
        <title>Evolution of genes and genomes on the Drosophila phylogeny.</title>
        <authorList>
            <consortium name="Drosophila 12 Genomes Consortium"/>
            <person name="Clark A.G."/>
            <person name="Eisen M.B."/>
            <person name="Smith D.R."/>
            <person name="Bergman C.M."/>
            <person name="Oliver B."/>
            <person name="Markow T.A."/>
            <person name="Kaufman T.C."/>
            <person name="Kellis M."/>
            <person name="Gelbart W."/>
            <person name="Iyer V.N."/>
            <person name="Pollard D.A."/>
            <person name="Sackton T.B."/>
            <person name="Larracuente A.M."/>
            <person name="Singh N.D."/>
            <person name="Abad J.P."/>
            <person name="Abt D.N."/>
            <person name="Adryan B."/>
            <person name="Aguade M."/>
            <person name="Akashi H."/>
            <person name="Anderson W.W."/>
            <person name="Aquadro C.F."/>
            <person name="Ardell D.H."/>
            <person name="Arguello R."/>
            <person name="Artieri C.G."/>
            <person name="Barbash D.A."/>
            <person name="Barker D."/>
            <person name="Barsanti P."/>
            <person name="Batterham P."/>
            <person name="Batzoglou S."/>
            <person name="Begun D."/>
            <person name="Bhutkar A."/>
            <person name="Blanco E."/>
            <person name="Bosak S.A."/>
            <person name="Bradley R.K."/>
            <person name="Brand A.D."/>
            <person name="Brent M.R."/>
            <person name="Brooks A.N."/>
            <person name="Brown R.H."/>
            <person name="Butlin R.K."/>
            <person name="Caggese C."/>
            <person name="Calvi B.R."/>
            <person name="Bernardo de Carvalho A."/>
            <person name="Caspi A."/>
            <person name="Castrezana S."/>
            <person name="Celniker S.E."/>
            <person name="Chang J.L."/>
            <person name="Chapple C."/>
            <person name="Chatterji S."/>
            <person name="Chinwalla A."/>
            <person name="Civetta A."/>
            <person name="Clifton S.W."/>
            <person name="Comeron J.M."/>
            <person name="Costello J.C."/>
            <person name="Coyne J.A."/>
            <person name="Daub J."/>
            <person name="David R.G."/>
            <person name="Delcher A.L."/>
            <person name="Delehaunty K."/>
            <person name="Do C.B."/>
            <person name="Ebling H."/>
            <person name="Edwards K."/>
            <person name="Eickbush T."/>
            <person name="Evans J.D."/>
            <person name="Filipski A."/>
            <person name="Findeiss S."/>
            <person name="Freyhult E."/>
            <person name="Fulton L."/>
            <person name="Fulton R."/>
            <person name="Garcia A.C."/>
            <person name="Gardiner A."/>
            <person name="Garfield D.A."/>
            <person name="Garvin B.E."/>
            <person name="Gibson G."/>
            <person name="Gilbert D."/>
            <person name="Gnerre S."/>
            <person name="Godfrey J."/>
            <person name="Good R."/>
            <person name="Gotea V."/>
            <person name="Gravely B."/>
            <person name="Greenberg A.J."/>
            <person name="Griffiths-Jones S."/>
            <person name="Gross S."/>
            <person name="Guigo R."/>
            <person name="Gustafson E.A."/>
            <person name="Haerty W."/>
            <person name="Hahn M.W."/>
            <person name="Halligan D.L."/>
            <person name="Halpern A.L."/>
            <person name="Halter G.M."/>
            <person name="Han M.V."/>
            <person name="Heger A."/>
            <person name="Hillier L."/>
            <person name="Hinrichs A.S."/>
            <person name="Holmes I."/>
            <person name="Hoskins R.A."/>
            <person name="Hubisz M.J."/>
            <person name="Hultmark D."/>
            <person name="Huntley M.A."/>
            <person name="Jaffe D.B."/>
            <person name="Jagadeeshan S."/>
            <person name="Jeck W.R."/>
            <person name="Johnson J."/>
            <person name="Jones C.D."/>
            <person name="Jordan W.C."/>
            <person name="Karpen G.H."/>
            <person name="Kataoka E."/>
            <person name="Keightley P.D."/>
            <person name="Kheradpour P."/>
            <person name="Kirkness E.F."/>
            <person name="Koerich L.B."/>
            <person name="Kristiansen K."/>
            <person name="Kudrna D."/>
            <person name="Kulathinal R.J."/>
            <person name="Kumar S."/>
            <person name="Kwok R."/>
            <person name="Lander E."/>
            <person name="Langley C.H."/>
            <person name="Lapoint R."/>
            <person name="Lazzaro B.P."/>
            <person name="Lee S.J."/>
            <person name="Levesque L."/>
            <person name="Li R."/>
            <person name="Lin C.F."/>
            <person name="Lin M.F."/>
            <person name="Lindblad-Toh K."/>
            <person name="Llopart A."/>
            <person name="Long M."/>
            <person name="Low L."/>
            <person name="Lozovsky E."/>
            <person name="Lu J."/>
            <person name="Luo M."/>
            <person name="Machado C.A."/>
            <person name="Makalowski W."/>
            <person name="Marzo M."/>
            <person name="Matsuda M."/>
            <person name="Matzkin L."/>
            <person name="McAllister B."/>
            <person name="McBride C.S."/>
            <person name="McKernan B."/>
            <person name="McKernan K."/>
            <person name="Mendez-Lago M."/>
            <person name="Minx P."/>
            <person name="Mollenhauer M.U."/>
            <person name="Montooth K."/>
            <person name="Mount S.M."/>
            <person name="Mu X."/>
            <person name="Myers E."/>
            <person name="Negre B."/>
            <person name="Newfeld S."/>
            <person name="Nielsen R."/>
            <person name="Noor M.A."/>
            <person name="O'Grady P."/>
            <person name="Pachter L."/>
            <person name="Papaceit M."/>
            <person name="Parisi M.J."/>
            <person name="Parisi M."/>
            <person name="Parts L."/>
            <person name="Pedersen J.S."/>
            <person name="Pesole G."/>
            <person name="Phillippy A.M."/>
            <person name="Ponting C.P."/>
            <person name="Pop M."/>
            <person name="Porcelli D."/>
            <person name="Powell J.R."/>
            <person name="Prohaska S."/>
            <person name="Pruitt K."/>
            <person name="Puig M."/>
            <person name="Quesneville H."/>
            <person name="Ram K.R."/>
            <person name="Rand D."/>
            <person name="Rasmussen M.D."/>
            <person name="Reed L.K."/>
            <person name="Reenan R."/>
            <person name="Reily A."/>
            <person name="Remington K.A."/>
            <person name="Rieger T.T."/>
            <person name="Ritchie M.G."/>
            <person name="Robin C."/>
            <person name="Rogers Y.H."/>
            <person name="Rohde C."/>
            <person name="Rozas J."/>
            <person name="Rubenfield M.J."/>
            <person name="Ruiz A."/>
            <person name="Russo S."/>
            <person name="Salzberg S.L."/>
            <person name="Sanchez-Gracia A."/>
            <person name="Saranga D.J."/>
            <person name="Sato H."/>
            <person name="Schaeffer S.W."/>
            <person name="Schatz M.C."/>
            <person name="Schlenke T."/>
            <person name="Schwartz R."/>
            <person name="Segarra C."/>
            <person name="Singh R.S."/>
            <person name="Sirot L."/>
            <person name="Sirota M."/>
            <person name="Sisneros N.B."/>
            <person name="Smith C.D."/>
            <person name="Smith T.F."/>
            <person name="Spieth J."/>
            <person name="Stage D.E."/>
            <person name="Stark A."/>
            <person name="Stephan W."/>
            <person name="Strausberg R.L."/>
            <person name="Strempel S."/>
            <person name="Sturgill D."/>
            <person name="Sutton G."/>
            <person name="Sutton G.G."/>
            <person name="Tao W."/>
            <person name="Teichmann S."/>
            <person name="Tobari Y.N."/>
            <person name="Tomimura Y."/>
            <person name="Tsolas J.M."/>
            <person name="Valente V.L."/>
            <person name="Venter E."/>
            <person name="Venter J.C."/>
            <person name="Vicario S."/>
            <person name="Vieira F.G."/>
            <person name="Vilella A.J."/>
            <person name="Villasante A."/>
            <person name="Walenz B."/>
            <person name="Wang J."/>
            <person name="Wasserman M."/>
            <person name="Watts T."/>
            <person name="Wilson D."/>
            <person name="Wilson R.K."/>
            <person name="Wing R.A."/>
            <person name="Wolfner M.F."/>
            <person name="Wong A."/>
            <person name="Wong G.K."/>
            <person name="Wu C.I."/>
            <person name="Wu G."/>
            <person name="Yamamoto D."/>
            <person name="Yang H.P."/>
            <person name="Yang S.P."/>
            <person name="Yorke J.A."/>
            <person name="Yoshida K."/>
            <person name="Zdobnov E."/>
            <person name="Zhang P."/>
            <person name="Zhang Y."/>
            <person name="Zimin A.V."/>
            <person name="Baldwin J."/>
            <person name="Abdouelleil A."/>
            <person name="Abdulkadir J."/>
            <person name="Abebe A."/>
            <person name="Abera B."/>
            <person name="Abreu J."/>
            <person name="Acer S.C."/>
            <person name="Aftuck L."/>
            <person name="Alexander A."/>
            <person name="An P."/>
            <person name="Anderson E."/>
            <person name="Anderson S."/>
            <person name="Arachi H."/>
            <person name="Azer M."/>
            <person name="Bachantsang P."/>
            <person name="Barry A."/>
            <person name="Bayul T."/>
            <person name="Berlin A."/>
            <person name="Bessette D."/>
            <person name="Bloom T."/>
            <person name="Blye J."/>
            <person name="Boguslavskiy L."/>
            <person name="Bonnet C."/>
            <person name="Boukhgalter B."/>
            <person name="Bourzgui I."/>
            <person name="Brown A."/>
            <person name="Cahill P."/>
            <person name="Channer S."/>
            <person name="Cheshatsang Y."/>
            <person name="Chuda L."/>
            <person name="Citroen M."/>
            <person name="Collymore A."/>
            <person name="Cooke P."/>
            <person name="Costello M."/>
            <person name="D'Aco K."/>
            <person name="Daza R."/>
            <person name="De Haan G."/>
            <person name="DeGray S."/>
            <person name="DeMaso C."/>
            <person name="Dhargay N."/>
            <person name="Dooley K."/>
            <person name="Dooley E."/>
            <person name="Doricent M."/>
            <person name="Dorje P."/>
            <person name="Dorjee K."/>
            <person name="Dupes A."/>
            <person name="Elong R."/>
            <person name="Falk J."/>
            <person name="Farina A."/>
            <person name="Faro S."/>
            <person name="Ferguson D."/>
            <person name="Fisher S."/>
            <person name="Foley C.D."/>
            <person name="Franke A."/>
            <person name="Friedrich D."/>
            <person name="Gadbois L."/>
            <person name="Gearin G."/>
            <person name="Gearin C.R."/>
            <person name="Giannoukos G."/>
            <person name="Goode T."/>
            <person name="Graham J."/>
            <person name="Grandbois E."/>
            <person name="Grewal S."/>
            <person name="Gyaltsen K."/>
            <person name="Hafez N."/>
            <person name="Hagos B."/>
            <person name="Hall J."/>
            <person name="Henson C."/>
            <person name="Hollinger A."/>
            <person name="Honan T."/>
            <person name="Huard M.D."/>
            <person name="Hughes L."/>
            <person name="Hurhula B."/>
            <person name="Husby M.E."/>
            <person name="Kamat A."/>
            <person name="Kanga B."/>
            <person name="Kashin S."/>
            <person name="Khazanovich D."/>
            <person name="Kisner P."/>
            <person name="Lance K."/>
            <person name="Lara M."/>
            <person name="Lee W."/>
            <person name="Lennon N."/>
            <person name="Letendre F."/>
            <person name="LeVine R."/>
            <person name="Lipovsky A."/>
            <person name="Liu X."/>
            <person name="Liu J."/>
            <person name="Liu S."/>
            <person name="Lokyitsang T."/>
            <person name="Lokyitsang Y."/>
            <person name="Lubonja R."/>
            <person name="Lui A."/>
            <person name="MacDonald P."/>
            <person name="Magnisalis V."/>
            <person name="Maru K."/>
            <person name="Matthews C."/>
            <person name="McCusker W."/>
            <person name="McDonough S."/>
            <person name="Mehta T."/>
            <person name="Meldrim J."/>
            <person name="Meneus L."/>
            <person name="Mihai O."/>
            <person name="Mihalev A."/>
            <person name="Mihova T."/>
            <person name="Mittelman R."/>
            <person name="Mlenga V."/>
            <person name="Montmayeur A."/>
            <person name="Mulrain L."/>
            <person name="Navidi A."/>
            <person name="Naylor J."/>
            <person name="Negash T."/>
            <person name="Nguyen T."/>
            <person name="Nguyen N."/>
            <person name="Nicol R."/>
            <person name="Norbu C."/>
            <person name="Norbu N."/>
            <person name="Novod N."/>
            <person name="O'Neill B."/>
            <person name="Osman S."/>
            <person name="Markiewicz E."/>
            <person name="Oyono O.L."/>
            <person name="Patti C."/>
            <person name="Phunkhang P."/>
            <person name="Pierre F."/>
            <person name="Priest M."/>
            <person name="Raghuraman S."/>
            <person name="Rege F."/>
            <person name="Reyes R."/>
            <person name="Rise C."/>
            <person name="Rogov P."/>
            <person name="Ross K."/>
            <person name="Ryan E."/>
            <person name="Settipalli S."/>
            <person name="Shea T."/>
            <person name="Sherpa N."/>
            <person name="Shi L."/>
            <person name="Shih D."/>
            <person name="Sparrow T."/>
            <person name="Spaulding J."/>
            <person name="Stalker J."/>
            <person name="Stange-Thomann N."/>
            <person name="Stavropoulos S."/>
            <person name="Stone C."/>
            <person name="Strader C."/>
            <person name="Tesfaye S."/>
            <person name="Thomson T."/>
            <person name="Thoulutsang Y."/>
            <person name="Thoulutsang D."/>
            <person name="Topham K."/>
            <person name="Topping I."/>
            <person name="Tsamla T."/>
            <person name="Vassiliev H."/>
            <person name="Vo A."/>
            <person name="Wangchuk T."/>
            <person name="Wangdi T."/>
            <person name="Weiand M."/>
            <person name="Wilkinson J."/>
            <person name="Wilson A."/>
            <person name="Yadav S."/>
            <person name="Young G."/>
            <person name="Yu Q."/>
            <person name="Zembek L."/>
            <person name="Zhong D."/>
            <person name="Zimmer A."/>
            <person name="Zwirko Z."/>
            <person name="Jaffe D.B."/>
            <person name="Alvarez P."/>
            <person name="Brockman W."/>
            <person name="Butler J."/>
            <person name="Chin C."/>
            <person name="Gnerre S."/>
            <person name="Grabherr M."/>
            <person name="Kleber M."/>
            <person name="Mauceli E."/>
            <person name="MacCallum I."/>
        </authorList>
    </citation>
    <scope>NUCLEOTIDE SEQUENCE [LARGE SCALE GENOMIC DNA]</scope>
    <source>
        <strain evidence="3">Tucson 14030-0811.24</strain>
    </source>
</reference>
<proteinExistence type="predicted"/>
<organism evidence="2 3">
    <name type="scientific">Drosophila willistoni</name>
    <name type="common">Fruit fly</name>
    <dbReference type="NCBI Taxonomy" id="7260"/>
    <lineage>
        <taxon>Eukaryota</taxon>
        <taxon>Metazoa</taxon>
        <taxon>Ecdysozoa</taxon>
        <taxon>Arthropoda</taxon>
        <taxon>Hexapoda</taxon>
        <taxon>Insecta</taxon>
        <taxon>Pterygota</taxon>
        <taxon>Neoptera</taxon>
        <taxon>Endopterygota</taxon>
        <taxon>Diptera</taxon>
        <taxon>Brachycera</taxon>
        <taxon>Muscomorpha</taxon>
        <taxon>Ephydroidea</taxon>
        <taxon>Drosophilidae</taxon>
        <taxon>Drosophila</taxon>
        <taxon>Sophophora</taxon>
    </lineage>
</organism>
<dbReference type="HOGENOM" id="CLU_167078_1_0_1"/>
<dbReference type="AlphaFoldDB" id="B4MM73"/>
<gene>
    <name evidence="2" type="primary">Dwil\GK17438</name>
    <name evidence="2" type="ORF">Dwil_GK17438</name>
</gene>
<dbReference type="KEGG" id="dwi:6638809"/>
<feature type="signal peptide" evidence="1">
    <location>
        <begin position="1"/>
        <end position="19"/>
    </location>
</feature>
<accession>B4MM73</accession>
<sequence length="87" mass="9845">MAKLALIFVIVSLFALCMAARIPREEPTTVNPIQEIISKLQAAWTPEQQEEYKKKGQELLNQVVEQAQQFSNTLNESIQKLGEQKSS</sequence>
<feature type="chain" id="PRO_5002818271" evidence="1">
    <location>
        <begin position="20"/>
        <end position="87"/>
    </location>
</feature>
<evidence type="ECO:0000313" key="2">
    <source>
        <dbReference type="EMBL" id="EDW73218.1"/>
    </source>
</evidence>
<dbReference type="PhylomeDB" id="B4MM73"/>